<evidence type="ECO:0000313" key="3">
    <source>
        <dbReference type="EMBL" id="CAB9522748.1"/>
    </source>
</evidence>
<feature type="region of interest" description="Disordered" evidence="1">
    <location>
        <begin position="716"/>
        <end position="758"/>
    </location>
</feature>
<name>A0A9N8HU19_9STRA</name>
<keyword evidence="2" id="KW-0472">Membrane</keyword>
<keyword evidence="2" id="KW-0812">Transmembrane</keyword>
<feature type="compositionally biased region" description="Basic and acidic residues" evidence="1">
    <location>
        <begin position="334"/>
        <end position="343"/>
    </location>
</feature>
<feature type="region of interest" description="Disordered" evidence="1">
    <location>
        <begin position="577"/>
        <end position="673"/>
    </location>
</feature>
<gene>
    <name evidence="3" type="ORF">SEMRO_1336_G264040.1</name>
</gene>
<reference evidence="3" key="1">
    <citation type="submission" date="2020-06" db="EMBL/GenBank/DDBJ databases">
        <authorList>
            <consortium name="Plant Systems Biology data submission"/>
        </authorList>
    </citation>
    <scope>NUCLEOTIDE SEQUENCE</scope>
    <source>
        <strain evidence="3">D6</strain>
    </source>
</reference>
<dbReference type="AlphaFoldDB" id="A0A9N8HU19"/>
<dbReference type="EMBL" id="CAICTM010001334">
    <property type="protein sequence ID" value="CAB9522748.1"/>
    <property type="molecule type" value="Genomic_DNA"/>
</dbReference>
<protein>
    <submittedName>
        <fullName evidence="3">Uncharacterized protein</fullName>
    </submittedName>
</protein>
<feature type="compositionally biased region" description="Low complexity" evidence="1">
    <location>
        <begin position="344"/>
        <end position="357"/>
    </location>
</feature>
<sequence length="758" mass="78205">MSKDAPAPKYYEESVIASADDPGSLIAGVMPLRPNKPIPGTSARVKPTPAASNNHFSPNNNTNDFPASIAAGGGMNEPSNLAMSDHDRQPSLKKPPPSYPPPSSPTSNRRAPTNLTEENDRRAKQSAVRRSSKMTPDTFHSPPSDPFNAPSSPGGNRKPFPNEKFGHADNNNHHHNTSEEFRVRPAGLRASDNKKKPPPGGPALAPGAVAVTQQQQQQWNSDDISGAPAPAMPTMDESAHERAQGDVLRSLPQFESNNSNNSSGRRPLDTVQPKSYQSISTITPEPQQRVLPQIIDRTAEPSVIGGDPDEEWGQAAPAPVVPPQQHPHNPNIDSVDRLQREGDPWSSDVDPDNNNNSKQAGRARTDRRYYILSAVFCLLIAGGIAAVVIVVVMGKSSDDPAPAPVVETTAAPVPTPETAGMDFGGGADTTGTDMDQVAGVDATMVPTEMGTEEATTITDEDEVEELMTTTASPTSSAIITTAPVGVCTPTIGNTDEACFPLLQSIDVVCDCYQFCDGLVVGCIGFDEQTSFSCAGAIVAGCTIDQNGTSPVTAAGGVTAEPTLPPTVAATFALTTTRPMPQTDAPTPGLTPQTDAPTLGQTPQTAAPTSRPIPQTVAPTSPPQPAPVAMTLEPTLGTASPTVQTASPTVTATTAAPTVSPTISTASPTARPTAEPTLDITVAGTTMPPSSDPFISIPVGGGTTIGLPFPPTIPPGTTPIPTSGSGSTPGGLGIPLSTPQPTAGGTTSQGTLVIPVATP</sequence>
<feature type="compositionally biased region" description="Polar residues" evidence="1">
    <location>
        <begin position="272"/>
        <end position="286"/>
    </location>
</feature>
<keyword evidence="2" id="KW-1133">Transmembrane helix</keyword>
<evidence type="ECO:0000256" key="1">
    <source>
        <dbReference type="SAM" id="MobiDB-lite"/>
    </source>
</evidence>
<comment type="caution">
    <text evidence="3">The sequence shown here is derived from an EMBL/GenBank/DDBJ whole genome shotgun (WGS) entry which is preliminary data.</text>
</comment>
<feature type="region of interest" description="Disordered" evidence="1">
    <location>
        <begin position="14"/>
        <end position="363"/>
    </location>
</feature>
<feature type="compositionally biased region" description="Polar residues" evidence="1">
    <location>
        <begin position="589"/>
        <end position="607"/>
    </location>
</feature>
<feature type="compositionally biased region" description="Low complexity" evidence="1">
    <location>
        <begin position="639"/>
        <end position="673"/>
    </location>
</feature>
<feature type="compositionally biased region" description="Pro residues" evidence="1">
    <location>
        <begin position="93"/>
        <end position="104"/>
    </location>
</feature>
<feature type="compositionally biased region" description="Low complexity" evidence="1">
    <location>
        <begin position="53"/>
        <end position="63"/>
    </location>
</feature>
<feature type="transmembrane region" description="Helical" evidence="2">
    <location>
        <begin position="369"/>
        <end position="393"/>
    </location>
</feature>
<dbReference type="Proteomes" id="UP001153069">
    <property type="component" value="Unassembled WGS sequence"/>
</dbReference>
<keyword evidence="4" id="KW-1185">Reference proteome</keyword>
<evidence type="ECO:0000313" key="4">
    <source>
        <dbReference type="Proteomes" id="UP001153069"/>
    </source>
</evidence>
<evidence type="ECO:0000256" key="2">
    <source>
        <dbReference type="SAM" id="Phobius"/>
    </source>
</evidence>
<feature type="compositionally biased region" description="Low complexity" evidence="1">
    <location>
        <begin position="202"/>
        <end position="218"/>
    </location>
</feature>
<feature type="compositionally biased region" description="Polar residues" evidence="1">
    <location>
        <begin position="738"/>
        <end position="750"/>
    </location>
</feature>
<proteinExistence type="predicted"/>
<organism evidence="3 4">
    <name type="scientific">Seminavis robusta</name>
    <dbReference type="NCBI Taxonomy" id="568900"/>
    <lineage>
        <taxon>Eukaryota</taxon>
        <taxon>Sar</taxon>
        <taxon>Stramenopiles</taxon>
        <taxon>Ochrophyta</taxon>
        <taxon>Bacillariophyta</taxon>
        <taxon>Bacillariophyceae</taxon>
        <taxon>Bacillariophycidae</taxon>
        <taxon>Naviculales</taxon>
        <taxon>Naviculaceae</taxon>
        <taxon>Seminavis</taxon>
    </lineage>
</organism>
<accession>A0A9N8HU19</accession>
<feature type="compositionally biased region" description="Basic and acidic residues" evidence="1">
    <location>
        <begin position="160"/>
        <end position="183"/>
    </location>
</feature>